<dbReference type="Gene3D" id="3.20.20.140">
    <property type="entry name" value="Metal-dependent hydrolases"/>
    <property type="match status" value="1"/>
</dbReference>
<dbReference type="PANTHER" id="PTHR22642">
    <property type="entry name" value="IMIDAZOLONEPROPIONASE"/>
    <property type="match status" value="1"/>
</dbReference>
<dbReference type="Gene3D" id="3.10.310.70">
    <property type="match status" value="1"/>
</dbReference>
<name>A0ABM9AFE4_9GAMM</name>
<dbReference type="EC" id="3.5.1.91" evidence="2"/>
<dbReference type="InterPro" id="IPR013108">
    <property type="entry name" value="Amidohydro_3"/>
</dbReference>
<proteinExistence type="predicted"/>
<reference evidence="2" key="1">
    <citation type="submission" date="2021-12" db="EMBL/GenBank/DDBJ databases">
        <authorList>
            <person name="Rodrigo-Torres L."/>
            <person name="Arahal R. D."/>
            <person name="Lucena T."/>
        </authorList>
    </citation>
    <scope>NUCLEOTIDE SEQUENCE</scope>
    <source>
        <strain evidence="2">CECT 8267</strain>
    </source>
</reference>
<accession>A0ABM9AFE4</accession>
<feature type="domain" description="Amidohydrolase 3" evidence="1">
    <location>
        <begin position="69"/>
        <end position="561"/>
    </location>
</feature>
<dbReference type="InterPro" id="IPR032466">
    <property type="entry name" value="Metal_Hydrolase"/>
</dbReference>
<dbReference type="Pfam" id="PF07969">
    <property type="entry name" value="Amidohydro_3"/>
    <property type="match status" value="1"/>
</dbReference>
<dbReference type="CDD" id="cd01300">
    <property type="entry name" value="YtcJ_like"/>
    <property type="match status" value="1"/>
</dbReference>
<dbReference type="GO" id="GO:0016787">
    <property type="term" value="F:hydrolase activity"/>
    <property type="evidence" value="ECO:0007669"/>
    <property type="project" value="UniProtKB-KW"/>
</dbReference>
<protein>
    <submittedName>
        <fullName evidence="2">N-substituted formamide deformylase</fullName>
        <ecNumber evidence="2">3.5.1.91</ecNumber>
    </submittedName>
</protein>
<dbReference type="Proteomes" id="UP000838100">
    <property type="component" value="Unassembled WGS sequence"/>
</dbReference>
<dbReference type="Gene3D" id="2.30.40.10">
    <property type="entry name" value="Urease, subunit C, domain 1"/>
    <property type="match status" value="1"/>
</dbReference>
<comment type="caution">
    <text evidence="2">The sequence shown here is derived from an EMBL/GenBank/DDBJ whole genome shotgun (WGS) entry which is preliminary data.</text>
</comment>
<evidence type="ECO:0000313" key="2">
    <source>
        <dbReference type="EMBL" id="CAH0991930.1"/>
    </source>
</evidence>
<dbReference type="SUPFAM" id="SSF51338">
    <property type="entry name" value="Composite domain of metallo-dependent hydrolases"/>
    <property type="match status" value="1"/>
</dbReference>
<sequence>MRRSQYAKPGLPYSDDTVLFIGDFITVNQELPRAEAVAVKAGVFIAVGTRAEVELQLQGKAITYTVNEDFAGKTITPGFIEAHMHFPVAAIFTLSFNYGGQFDRVGLGGEVIKGHSTKESLQAHIRQLVAEHNAAGKQGEWINLWGLDPLLMTDDTIIDRDFLDALCDDSPFFYLHASCHLSTMNSRALAMVGYSLDDNPEFIIRKNGRLTGDIAELVDMYRAFGKGALAMPSPADSVKCMAQYSDVASRLGLTTVSDCGMGVPSDTYPAFQAVSQMESCKVRFACYPAIGHYDFDAIESMAAATNDRLMINKVKYLNTDGSIQGFTALLEEGDNYYNGNKNGATERPFEQMYEEMLPYHKAGYSISVHCNGQGMTTALLDIFERMQCEFPRPELRHCLEHNQMVTPAQMDRMVDLGVIHNLFGTHIAVWGDVHAKQTVGPDRVKTLNPFQTSVQKGIPFAIHCDDAVTQINPLFMMWASMTRQNIFSGEVLGEEECLTAEQALHAVTMGPAYLMEKDQQIGSIEVGKLADFAVLGSNPLTVDKQQVKDIKVFATVTGGKVCIHS</sequence>
<organism evidence="2 3">
    <name type="scientific">Sinobacterium norvegicum</name>
    <dbReference type="NCBI Taxonomy" id="1641715"/>
    <lineage>
        <taxon>Bacteria</taxon>
        <taxon>Pseudomonadati</taxon>
        <taxon>Pseudomonadota</taxon>
        <taxon>Gammaproteobacteria</taxon>
        <taxon>Cellvibrionales</taxon>
        <taxon>Spongiibacteraceae</taxon>
        <taxon>Sinobacterium</taxon>
    </lineage>
</organism>
<dbReference type="EMBL" id="CAKLPX010000002">
    <property type="protein sequence ID" value="CAH0991930.1"/>
    <property type="molecule type" value="Genomic_DNA"/>
</dbReference>
<keyword evidence="2" id="KW-0378">Hydrolase</keyword>
<dbReference type="SUPFAM" id="SSF51556">
    <property type="entry name" value="Metallo-dependent hydrolases"/>
    <property type="match status" value="1"/>
</dbReference>
<dbReference type="InterPro" id="IPR033932">
    <property type="entry name" value="YtcJ-like"/>
</dbReference>
<keyword evidence="3" id="KW-1185">Reference proteome</keyword>
<evidence type="ECO:0000259" key="1">
    <source>
        <dbReference type="Pfam" id="PF07969"/>
    </source>
</evidence>
<dbReference type="PANTHER" id="PTHR22642:SF2">
    <property type="entry name" value="PROTEIN LONG AFTER FAR-RED 3"/>
    <property type="match status" value="1"/>
</dbReference>
<evidence type="ECO:0000313" key="3">
    <source>
        <dbReference type="Proteomes" id="UP000838100"/>
    </source>
</evidence>
<gene>
    <name evidence="2" type="primary">nfdA_3</name>
    <name evidence="2" type="ORF">SIN8267_02045</name>
</gene>
<dbReference type="InterPro" id="IPR011059">
    <property type="entry name" value="Metal-dep_hydrolase_composite"/>
</dbReference>
<dbReference type="RefSeq" id="WP_237444629.1">
    <property type="nucleotide sequence ID" value="NZ_CAKLPX010000002.1"/>
</dbReference>